<dbReference type="AlphaFoldDB" id="A0AAD1XZ98"/>
<evidence type="ECO:0000259" key="1">
    <source>
        <dbReference type="PROSITE" id="PS50181"/>
    </source>
</evidence>
<dbReference type="PROSITE" id="PS50181">
    <property type="entry name" value="FBOX"/>
    <property type="match status" value="1"/>
</dbReference>
<organism evidence="2 3">
    <name type="scientific">Euplotes crassus</name>
    <dbReference type="NCBI Taxonomy" id="5936"/>
    <lineage>
        <taxon>Eukaryota</taxon>
        <taxon>Sar</taxon>
        <taxon>Alveolata</taxon>
        <taxon>Ciliophora</taxon>
        <taxon>Intramacronucleata</taxon>
        <taxon>Spirotrichea</taxon>
        <taxon>Hypotrichia</taxon>
        <taxon>Euplotida</taxon>
        <taxon>Euplotidae</taxon>
        <taxon>Moneuplotes</taxon>
    </lineage>
</organism>
<dbReference type="EMBL" id="CAMPGE010023965">
    <property type="protein sequence ID" value="CAI2381837.1"/>
    <property type="molecule type" value="Genomic_DNA"/>
</dbReference>
<dbReference type="Proteomes" id="UP001295684">
    <property type="component" value="Unassembled WGS sequence"/>
</dbReference>
<reference evidence="2" key="1">
    <citation type="submission" date="2023-07" db="EMBL/GenBank/DDBJ databases">
        <authorList>
            <consortium name="AG Swart"/>
            <person name="Singh M."/>
            <person name="Singh A."/>
            <person name="Seah K."/>
            <person name="Emmerich C."/>
        </authorList>
    </citation>
    <scope>NUCLEOTIDE SEQUENCE</scope>
    <source>
        <strain evidence="2">DP1</strain>
    </source>
</reference>
<accession>A0AAD1XZ98</accession>
<protein>
    <recommendedName>
        <fullName evidence="1">F-box domain-containing protein</fullName>
    </recommendedName>
</protein>
<comment type="caution">
    <text evidence="2">The sequence shown here is derived from an EMBL/GenBank/DDBJ whole genome shotgun (WGS) entry which is preliminary data.</text>
</comment>
<sequence>MKFLNIVLREILIYLEFEDIQKSKLHLVNKQFYHNIIEDNELLRRMLLQKITLVMDYDKEEQYHREVILNNKNEQAEESKIEELTAVKFYEDPRTSLIPLLLELQKEQERLLLVFQRTSGGHYKDYDKVENVFLDNEEMEIQYYSAPQVFFPNGLCCLTGIVYGTESKELKYWLRAVDIIEPNCKIKLKSLIDSAIKQSDSSFGINIINILTKTERAIKSVLENNLNKLSIYENGKYIQHDKQDKKANHTKKLKERNQTYQYDTSCYDNLIRQNLFLIKEIKVMGKIISSCPIKAIALFVHDFPTIPENHPLVLLTQKVYDLSESLWSISRSSTSFREALYYKHFIKCFSELSESGLIPKISSNAYNWMEFDQKFYFKKFDSKQNCEEEKLDFSKADLNQEDTSNIEEMYQQLEETDYYRIRLAAIGYGFDTKIKEYNYEFNQMIAGRFITVLALDATTDDDYFSQVNIGGIFFKGKIIPSILNFTE</sequence>
<dbReference type="InterPro" id="IPR001810">
    <property type="entry name" value="F-box_dom"/>
</dbReference>
<feature type="domain" description="F-box" evidence="1">
    <location>
        <begin position="1"/>
        <end position="46"/>
    </location>
</feature>
<gene>
    <name evidence="2" type="ORF">ECRASSUSDP1_LOCUS23303</name>
</gene>
<keyword evidence="3" id="KW-1185">Reference proteome</keyword>
<name>A0AAD1XZ98_EUPCR</name>
<evidence type="ECO:0000313" key="3">
    <source>
        <dbReference type="Proteomes" id="UP001295684"/>
    </source>
</evidence>
<evidence type="ECO:0000313" key="2">
    <source>
        <dbReference type="EMBL" id="CAI2381837.1"/>
    </source>
</evidence>
<proteinExistence type="predicted"/>